<reference evidence="2 3" key="1">
    <citation type="submission" date="2022-05" db="EMBL/GenBank/DDBJ databases">
        <authorList>
            <consortium name="Genoscope - CEA"/>
            <person name="William W."/>
        </authorList>
    </citation>
    <scope>NUCLEOTIDE SEQUENCE [LARGE SCALE GENOMIC DNA]</scope>
</reference>
<feature type="compositionally biased region" description="Basic and acidic residues" evidence="1">
    <location>
        <begin position="275"/>
        <end position="293"/>
    </location>
</feature>
<name>A0ABN8PEG6_9CNID</name>
<comment type="caution">
    <text evidence="2">The sequence shown here is derived from an EMBL/GenBank/DDBJ whole genome shotgun (WGS) entry which is preliminary data.</text>
</comment>
<evidence type="ECO:0000313" key="3">
    <source>
        <dbReference type="Proteomes" id="UP001159427"/>
    </source>
</evidence>
<feature type="region of interest" description="Disordered" evidence="1">
    <location>
        <begin position="252"/>
        <end position="335"/>
    </location>
</feature>
<feature type="compositionally biased region" description="Polar residues" evidence="1">
    <location>
        <begin position="298"/>
        <end position="307"/>
    </location>
</feature>
<proteinExistence type="predicted"/>
<accession>A0ABN8PEG6</accession>
<protein>
    <submittedName>
        <fullName evidence="2">Uncharacterized protein</fullName>
    </submittedName>
</protein>
<evidence type="ECO:0000313" key="2">
    <source>
        <dbReference type="EMBL" id="CAH3140297.1"/>
    </source>
</evidence>
<gene>
    <name evidence="2" type="ORF">PEVE_00041660</name>
</gene>
<dbReference type="Proteomes" id="UP001159427">
    <property type="component" value="Unassembled WGS sequence"/>
</dbReference>
<organism evidence="2 3">
    <name type="scientific">Porites evermanni</name>
    <dbReference type="NCBI Taxonomy" id="104178"/>
    <lineage>
        <taxon>Eukaryota</taxon>
        <taxon>Metazoa</taxon>
        <taxon>Cnidaria</taxon>
        <taxon>Anthozoa</taxon>
        <taxon>Hexacorallia</taxon>
        <taxon>Scleractinia</taxon>
        <taxon>Fungiina</taxon>
        <taxon>Poritidae</taxon>
        <taxon>Porites</taxon>
    </lineage>
</organism>
<feature type="compositionally biased region" description="Acidic residues" evidence="1">
    <location>
        <begin position="317"/>
        <end position="327"/>
    </location>
</feature>
<keyword evidence="3" id="KW-1185">Reference proteome</keyword>
<dbReference type="EMBL" id="CALNXI010000799">
    <property type="protein sequence ID" value="CAH3140297.1"/>
    <property type="molecule type" value="Genomic_DNA"/>
</dbReference>
<evidence type="ECO:0000256" key="1">
    <source>
        <dbReference type="SAM" id="MobiDB-lite"/>
    </source>
</evidence>
<sequence>MATPELIEVDNVVDIINCVALYYEKGASGNAFLRKEKFRCPVSRQVKSLKALKETVSQFGGIRDVAKNIGLGNQITIKLARLDKSDSKGAQCFAINTDGQVTLELPSIRAGTDMLQLIVYPIEIAFATSSQRIVVQVKTVEGSSAPQPTPAPDDNSHVTLTEEEKLKLNEELKDLSDSKLVEGTAETVYKKKKKVTWAWKIQCGVCSKHVQLRIDGAQAGRISYFKSHHFNTCQSRKSRKRPQAQKPLTSFFAKKAKEADVQAPAADSDVDGSDTETHTEDEVVDQTEHHSDIEAVSDSESQSVTASRSEDSQREVEDSDVCNDSENESSVTSECQDKDWRLVCSWCRKC</sequence>